<feature type="domain" description="Choice-of-anchor I" evidence="4">
    <location>
        <begin position="680"/>
        <end position="1176"/>
    </location>
</feature>
<dbReference type="InterPro" id="IPR029052">
    <property type="entry name" value="Metallo-depent_PP-like"/>
</dbReference>
<dbReference type="InterPro" id="IPR006179">
    <property type="entry name" value="5_nucleotidase/apyrase"/>
</dbReference>
<evidence type="ECO:0000313" key="6">
    <source>
        <dbReference type="Proteomes" id="UP000637002"/>
    </source>
</evidence>
<dbReference type="SUPFAM" id="SSF55816">
    <property type="entry name" value="5'-nucleotidase (syn. UDP-sugar hydrolase), C-terminal domain"/>
    <property type="match status" value="1"/>
</dbReference>
<dbReference type="NCBIfam" id="NF038117">
    <property type="entry name" value="choice_anch_I"/>
    <property type="match status" value="1"/>
</dbReference>
<dbReference type="SUPFAM" id="SSF56219">
    <property type="entry name" value="DNase I-like"/>
    <property type="match status" value="1"/>
</dbReference>
<sequence length="2025" mass="208955">MSDVYFDETGPQEDLIAASVAGDAADIGGDDFTRIYTIQGSGHLSALDGSTVTTRGVVTAIDSNGFYIQDPTGDGDAATSDGVFVFTNSAPTVTAGQFVQVTGRVDEFIPNGAAAGSLSTTEIVATGASAVQVLAEAASAPAILPVQIGGVDGLLPPTESLVAGAKFFESLEGMLVTVNEAVVVGPTNGFGEIFTVVDDGDATNGTSATGDTDGGNLLLTPGFGDFGDQNTSGGDFNPERIQIDDDSGVLAGFVSPDADVGAQLADVTGVVNYDFGSYQITPTQAYSVAVESTLEKESGTLEGSASKLLVASYNAENLDPSDGAARFQLIAEEILGSLNAPDIVALQEIQDNDGPGNAAGSAVTSASATLGMLVDALNAAAPAGVSYAWIDNPFIGDDTNGGEGGGNIRNAFLYRTDRVDFVDGSLATIAADGSAISAADVGQQTNPDNPFFDSRPPLVATFTFNGEDVTLVNNHFTSKGGSGPLLGSDQPPLNAGEVQRAAQAQAVNNFVDNLLGQDADAKVIVAGDLNEFPSEEPMQVIKGLANVSNYDVPGNAPIDAMADYVPGGTQVLSDLMDLLPEDERYDYVFEGNSETLDHLLVTQGLQSGAAFDVVHINGEFADQTSDHDPLLASFTIMPSEIDGIDILDQADSTLTGSTGALEATNELDTSVLGTYATGSGSGSAEVIAFEASTDRLFVMNNVTDRVEIVSMADPANPTKVGEIDVAALVAGYDASEDGSGMNSIAIANGILAVAIEAPTKSDPGTVALFSTADGSLLKTLTVGSLPDMLTFTPDGMKLLVANEGENPDEGEVESPGSISMIDLSAGAAAATVSTVGFDALDGYEDGLREAGVRIYAGLSASTALEPEYIDISADGTTAFVTLQENNAVATFDISGSAPVLKSVLPLGYVDHALAGNEGDFSDRDGAGTGGDSEGAVNIVTAQIKGLLMPDAIATWTLNGVTYFATANEGDSRVDGSDEARLSSLDLNDDVFGADEAALKSEDLAGRLTVSAIDGDTDPTKAGYEDIYTFGGRGMTIFRQNDDGTITKVSDTGGEFEKIIAKLAQDPNSGVVFNTNGEDEEPSFDNRSDNKAGEPEGIDVAQIGDQVYAFVGLERQGGVMIYNVTDPEEPTYVKYLAPTTNDRGPEIIKYVAAADSPTGEGMLLVANEYSGTVTSYAVDLPATEPETFRLQILHASDFEAGLDAVDRAGNFAAIVDYLEDTQENSITLSSGDNFLPSPFFSAGGDPALKEVYETALEDYYNLAPGTLNITPGFGTADISMLNIIGVQASAIGNHEFDAGTNPLAAIIRQNAGYPGAQFPYLSADLDFSGDGNLNPLYTSEIKGAETFNAIGAKIAPAAIITENGEKIGVVGATTQIVESISSTGGVEVIGPDEDDMAALAAVLQPTIDALLAQGINKIVLVSHLQQLSLEKALAPLLHGVDVIVAGGSHTLLADSEDVARGLHPGDTAVDTYPLVTTNADGKTTVIVNTDSEYSYVGRLVVDFDQNGDVIADSIDANVSGAFATTDAGVAALYANAIDIDGDGEVDTDPFEEGSRGDLVNDIAQGVGAIIDQQDGNTFGRTDVYLEGRRGEVRTEETNLGNLSADANLWYAQQVDEAVLVSIKNGGGIRDSIGMINADPNNPQELPPAANPDVGKEQGDVSQLDIANSLRFNNALSLITVTPEQMLEVLEHAVEATAAGATPGQFAQIGGISYSFDKDLPAGERVVSAALIDDNGVPTTVIVRDGEVVDDAPEAIRLVTLSFLLEGGDGYPFQDFINADPTFANVVDLTPDVVPDDGQVASFAAEGTEQDALAEYMDEFYTETAYAEADTTAADDTRIQNLDVREDTVFDGIDEGGGGLNSVIGTDESELLIGADGADRVDAKGGADVVQALGGNDGIYGGTGDDVLLGGAENDTIFGGTGGDRLLGGAGDDRLVGGAGNDVLYGDLGNDTFVFRVGDDFDTVLNFQAGGDVVELAAGEFSDFAALQAGGLQDSYMGAQITYDDGSTITLMGVKAASLGASNFHFA</sequence>
<evidence type="ECO:0000313" key="5">
    <source>
        <dbReference type="EMBL" id="GGC53361.1"/>
    </source>
</evidence>
<dbReference type="GO" id="GO:0016787">
    <property type="term" value="F:hydrolase activity"/>
    <property type="evidence" value="ECO:0007669"/>
    <property type="project" value="InterPro"/>
</dbReference>
<accession>A0A916TZQ2</accession>
<dbReference type="InterPro" id="IPR036907">
    <property type="entry name" value="5'-Nucleotdase_C_sf"/>
</dbReference>
<dbReference type="InterPro" id="IPR011044">
    <property type="entry name" value="Quino_amine_DH_bsu"/>
</dbReference>
<dbReference type="PRINTS" id="PR01607">
    <property type="entry name" value="APYRASEFAMLY"/>
</dbReference>
<dbReference type="InterPro" id="IPR036691">
    <property type="entry name" value="Endo/exonu/phosph_ase_sf"/>
</dbReference>
<dbReference type="EMBL" id="BMGG01000002">
    <property type="protein sequence ID" value="GGC53361.1"/>
    <property type="molecule type" value="Genomic_DNA"/>
</dbReference>
<organism evidence="5 6">
    <name type="scientific">Chelatococcus reniformis</name>
    <dbReference type="NCBI Taxonomy" id="1494448"/>
    <lineage>
        <taxon>Bacteria</taxon>
        <taxon>Pseudomonadati</taxon>
        <taxon>Pseudomonadota</taxon>
        <taxon>Alphaproteobacteria</taxon>
        <taxon>Hyphomicrobiales</taxon>
        <taxon>Chelatococcaceae</taxon>
        <taxon>Chelatococcus</taxon>
    </lineage>
</organism>
<reference evidence="5" key="1">
    <citation type="journal article" date="2014" name="Int. J. Syst. Evol. Microbiol.">
        <title>Complete genome sequence of Corynebacterium casei LMG S-19264T (=DSM 44701T), isolated from a smear-ripened cheese.</title>
        <authorList>
            <consortium name="US DOE Joint Genome Institute (JGI-PGF)"/>
            <person name="Walter F."/>
            <person name="Albersmeier A."/>
            <person name="Kalinowski J."/>
            <person name="Ruckert C."/>
        </authorList>
    </citation>
    <scope>NUCLEOTIDE SEQUENCE</scope>
    <source>
        <strain evidence="5">CGMCC 1.12919</strain>
    </source>
</reference>
<dbReference type="SUPFAM" id="SSF50969">
    <property type="entry name" value="YVTN repeat-like/Quinoprotein amine dehydrogenase"/>
    <property type="match status" value="1"/>
</dbReference>
<dbReference type="Pfam" id="PF22494">
    <property type="entry name" value="choice_anch_I"/>
    <property type="match status" value="1"/>
</dbReference>
<dbReference type="RefSeq" id="WP_244641800.1">
    <property type="nucleotide sequence ID" value="NZ_BMGG01000002.1"/>
</dbReference>
<dbReference type="CDD" id="cd10283">
    <property type="entry name" value="MnuA_DNase1-like"/>
    <property type="match status" value="1"/>
</dbReference>
<dbReference type="Pfam" id="PF03372">
    <property type="entry name" value="Exo_endo_phos"/>
    <property type="match status" value="1"/>
</dbReference>
<dbReference type="Gene3D" id="3.60.10.10">
    <property type="entry name" value="Endonuclease/exonuclease/phosphatase"/>
    <property type="match status" value="1"/>
</dbReference>
<dbReference type="GO" id="GO:0009166">
    <property type="term" value="P:nucleotide catabolic process"/>
    <property type="evidence" value="ECO:0007669"/>
    <property type="project" value="InterPro"/>
</dbReference>
<dbReference type="SUPFAM" id="SSF51120">
    <property type="entry name" value="beta-Roll"/>
    <property type="match status" value="1"/>
</dbReference>
<dbReference type="PRINTS" id="PR00313">
    <property type="entry name" value="CABNDNGRPT"/>
</dbReference>
<feature type="domain" description="5'-Nucleotidase C-terminal" evidence="2">
    <location>
        <begin position="1578"/>
        <end position="1770"/>
    </location>
</feature>
<feature type="domain" description="Endonuclease/exonuclease/phosphatase" evidence="3">
    <location>
        <begin position="311"/>
        <end position="627"/>
    </location>
</feature>
<dbReference type="InterPro" id="IPR005135">
    <property type="entry name" value="Endo/exonuclease/phosphatase"/>
</dbReference>
<dbReference type="InterPro" id="IPR015943">
    <property type="entry name" value="WD40/YVTN_repeat-like_dom_sf"/>
</dbReference>
<dbReference type="Proteomes" id="UP000637002">
    <property type="component" value="Unassembled WGS sequence"/>
</dbReference>
<dbReference type="PROSITE" id="PS00330">
    <property type="entry name" value="HEMOLYSIN_CALCIUM"/>
    <property type="match status" value="2"/>
</dbReference>
<dbReference type="SUPFAM" id="SSF56300">
    <property type="entry name" value="Metallo-dependent phosphatases"/>
    <property type="match status" value="1"/>
</dbReference>
<feature type="region of interest" description="Disordered" evidence="1">
    <location>
        <begin position="1074"/>
        <end position="1095"/>
    </location>
</feature>
<dbReference type="Gene3D" id="3.60.21.10">
    <property type="match status" value="1"/>
</dbReference>
<dbReference type="GO" id="GO:0005509">
    <property type="term" value="F:calcium ion binding"/>
    <property type="evidence" value="ECO:0007669"/>
    <property type="project" value="InterPro"/>
</dbReference>
<dbReference type="InterPro" id="IPR055188">
    <property type="entry name" value="Choice_anch_I"/>
</dbReference>
<keyword evidence="6" id="KW-1185">Reference proteome</keyword>
<dbReference type="Pfam" id="PF00353">
    <property type="entry name" value="HemolysinCabind"/>
    <property type="match status" value="2"/>
</dbReference>
<comment type="caution">
    <text evidence="5">The sequence shown here is derived from an EMBL/GenBank/DDBJ whole genome shotgun (WGS) entry which is preliminary data.</text>
</comment>
<gene>
    <name evidence="5" type="ORF">GCM10010994_10490</name>
</gene>
<dbReference type="PANTHER" id="PTHR42834">
    <property type="entry name" value="ENDONUCLEASE/EXONUCLEASE/PHOSPHATASE FAMILY PROTEIN (AFU_ORTHOLOGUE AFUA_3G09210)"/>
    <property type="match status" value="1"/>
</dbReference>
<dbReference type="Pfam" id="PF02872">
    <property type="entry name" value="5_nucleotid_C"/>
    <property type="match status" value="1"/>
</dbReference>
<dbReference type="Gene3D" id="2.130.10.10">
    <property type="entry name" value="YVTN repeat-like/Quinoprotein amine dehydrogenase"/>
    <property type="match status" value="1"/>
</dbReference>
<dbReference type="InterPro" id="IPR018511">
    <property type="entry name" value="Hemolysin-typ_Ca-bd_CS"/>
</dbReference>
<evidence type="ECO:0000259" key="3">
    <source>
        <dbReference type="Pfam" id="PF03372"/>
    </source>
</evidence>
<evidence type="ECO:0000256" key="1">
    <source>
        <dbReference type="SAM" id="MobiDB-lite"/>
    </source>
</evidence>
<proteinExistence type="predicted"/>
<dbReference type="InterPro" id="IPR011049">
    <property type="entry name" value="Serralysin-like_metalloprot_C"/>
</dbReference>
<evidence type="ECO:0000259" key="4">
    <source>
        <dbReference type="Pfam" id="PF22494"/>
    </source>
</evidence>
<feature type="compositionally biased region" description="Basic and acidic residues" evidence="1">
    <location>
        <begin position="1083"/>
        <end position="1093"/>
    </location>
</feature>
<protein>
    <submittedName>
        <fullName evidence="5">Uncharacterized protein</fullName>
    </submittedName>
</protein>
<dbReference type="Gene3D" id="2.150.10.10">
    <property type="entry name" value="Serralysin-like metalloprotease, C-terminal"/>
    <property type="match status" value="1"/>
</dbReference>
<name>A0A916TZQ2_9HYPH</name>
<dbReference type="InterPro" id="IPR001343">
    <property type="entry name" value="Hemolysn_Ca-bd"/>
</dbReference>
<reference evidence="5" key="2">
    <citation type="submission" date="2020-09" db="EMBL/GenBank/DDBJ databases">
        <authorList>
            <person name="Sun Q."/>
            <person name="Zhou Y."/>
        </authorList>
    </citation>
    <scope>NUCLEOTIDE SEQUENCE</scope>
    <source>
        <strain evidence="5">CGMCC 1.12919</strain>
    </source>
</reference>
<dbReference type="InterPro" id="IPR008334">
    <property type="entry name" value="5'-Nucleotdase_C"/>
</dbReference>
<evidence type="ECO:0000259" key="2">
    <source>
        <dbReference type="Pfam" id="PF02872"/>
    </source>
</evidence>
<dbReference type="Gene3D" id="3.90.780.10">
    <property type="entry name" value="5'-Nucleotidase, C-terminal domain"/>
    <property type="match status" value="1"/>
</dbReference>
<dbReference type="CDD" id="cd04486">
    <property type="entry name" value="YhcR_OBF_like"/>
    <property type="match status" value="1"/>
</dbReference>
<dbReference type="PANTHER" id="PTHR42834:SF1">
    <property type="entry name" value="ENDONUCLEASE_EXONUCLEASE_PHOSPHATASE FAMILY PROTEIN (AFU_ORTHOLOGUE AFUA_3G09210)"/>
    <property type="match status" value="1"/>
</dbReference>